<organism evidence="2">
    <name type="scientific">Streptomyces sp. FR1</name>
    <dbReference type="NCBI Taxonomy" id="349971"/>
    <lineage>
        <taxon>Bacteria</taxon>
        <taxon>Bacillati</taxon>
        <taxon>Actinomycetota</taxon>
        <taxon>Actinomycetes</taxon>
        <taxon>Kitasatosporales</taxon>
        <taxon>Streptomycetaceae</taxon>
        <taxon>Streptomyces</taxon>
    </lineage>
</organism>
<dbReference type="Pfam" id="PF05119">
    <property type="entry name" value="Terminase_4"/>
    <property type="match status" value="1"/>
</dbReference>
<accession>I1VH21</accession>
<evidence type="ECO:0000313" key="2">
    <source>
        <dbReference type="EMBL" id="AFI44019.1"/>
    </source>
</evidence>
<sequence length="159" mass="17442">MRGAKPKPHLQAVREGTYREDRQSPGVRFAPTDPVEPDWELHLPGDGDEDVLVREQAAQAWARVVPVLVVAAGLTDTQRDTALEYCVTWARLVQAERHLSAEGLVVGTERGNVKNPWTTIAHQYRAHFRSLVGELGLSPAAATRLTPPEGGDDDDGVFD</sequence>
<evidence type="ECO:0000256" key="1">
    <source>
        <dbReference type="SAM" id="MobiDB-lite"/>
    </source>
</evidence>
<reference evidence="2" key="1">
    <citation type="journal article" date="2012" name="Plasmid">
        <title>Characterization of Streptomyces plasmid-phage pFP4 and its evolutionary implications.</title>
        <authorList>
            <person name="Chen Z."/>
            <person name="Zhong L."/>
            <person name="Shen M."/>
            <person name="Fang P."/>
            <person name="Qin Z."/>
        </authorList>
    </citation>
    <scope>NUCLEOTIDE SEQUENCE</scope>
    <source>
        <strain evidence="2">FR1</strain>
        <plasmid evidence="2">pFP4</plasmid>
    </source>
</reference>
<geneLocation type="plasmid" evidence="2">
    <name>pFP4</name>
</geneLocation>
<dbReference type="NCBIfam" id="TIGR01558">
    <property type="entry name" value="sm_term_P27"/>
    <property type="match status" value="1"/>
</dbReference>
<dbReference type="InterPro" id="IPR006448">
    <property type="entry name" value="Phage_term_ssu_P27"/>
</dbReference>
<gene>
    <name evidence="2" type="ORF">pFP4.20c</name>
</gene>
<name>I1VH21_9ACTN</name>
<dbReference type="EMBL" id="JQ606827">
    <property type="protein sequence ID" value="AFI44019.1"/>
    <property type="molecule type" value="Genomic_DNA"/>
</dbReference>
<keyword evidence="2" id="KW-0614">Plasmid</keyword>
<proteinExistence type="predicted"/>
<protein>
    <submittedName>
        <fullName evidence="2">Phage terminase, small subunit, P27 family</fullName>
    </submittedName>
</protein>
<dbReference type="AlphaFoldDB" id="I1VH21"/>
<feature type="region of interest" description="Disordered" evidence="1">
    <location>
        <begin position="1"/>
        <end position="36"/>
    </location>
</feature>